<dbReference type="InterPro" id="IPR003959">
    <property type="entry name" value="ATPase_AAA_core"/>
</dbReference>
<accession>Q7MRK7</accession>
<comment type="function">
    <text evidence="1">DNA-dependent ATPase that plays important roles in cellular responses to stalled DNA replication processes.</text>
</comment>
<evidence type="ECO:0000313" key="8">
    <source>
        <dbReference type="Proteomes" id="UP000000422"/>
    </source>
</evidence>
<dbReference type="InterPro" id="IPR003593">
    <property type="entry name" value="AAA+_ATPase"/>
</dbReference>
<evidence type="ECO:0000256" key="4">
    <source>
        <dbReference type="ARBA" id="ARBA00022741"/>
    </source>
</evidence>
<dbReference type="InterPro" id="IPR008921">
    <property type="entry name" value="DNA_pol3_clamp-load_cplx_C"/>
</dbReference>
<dbReference type="Gene3D" id="1.20.272.10">
    <property type="match status" value="1"/>
</dbReference>
<dbReference type="PANTHER" id="PTHR13779:SF7">
    <property type="entry name" value="ATPASE WRNIP1"/>
    <property type="match status" value="1"/>
</dbReference>
<evidence type="ECO:0000313" key="7">
    <source>
        <dbReference type="EMBL" id="CAE10335.1"/>
    </source>
</evidence>
<protein>
    <recommendedName>
        <fullName evidence="3">Replication-associated recombination protein A</fullName>
    </recommendedName>
</protein>
<dbReference type="SUPFAM" id="SSF52540">
    <property type="entry name" value="P-loop containing nucleoside triphosphate hydrolases"/>
    <property type="match status" value="1"/>
</dbReference>
<dbReference type="GO" id="GO:0006261">
    <property type="term" value="P:DNA-templated DNA replication"/>
    <property type="evidence" value="ECO:0007669"/>
    <property type="project" value="TreeGrafter"/>
</dbReference>
<proteinExistence type="inferred from homology"/>
<dbReference type="InterPro" id="IPR051314">
    <property type="entry name" value="AAA_ATPase_RarA/MGS1/WRNIP1"/>
</dbReference>
<evidence type="ECO:0000256" key="3">
    <source>
        <dbReference type="ARBA" id="ARBA00020776"/>
    </source>
</evidence>
<dbReference type="InterPro" id="IPR032423">
    <property type="entry name" value="AAA_assoc_2"/>
</dbReference>
<dbReference type="CDD" id="cd18139">
    <property type="entry name" value="HLD_clamp_RarA"/>
    <property type="match status" value="1"/>
</dbReference>
<dbReference type="Gene3D" id="3.40.50.300">
    <property type="entry name" value="P-loop containing nucleotide triphosphate hydrolases"/>
    <property type="match status" value="1"/>
</dbReference>
<dbReference type="PANTHER" id="PTHR13779">
    <property type="entry name" value="WERNER HELICASE-INTERACTING PROTEIN 1 FAMILY MEMBER"/>
    <property type="match status" value="1"/>
</dbReference>
<dbReference type="HOGENOM" id="CLU_017985_0_3_7"/>
<dbReference type="KEGG" id="wsu:WS1256"/>
<sequence length="365" mass="41104">MIEHGSLPHAFFYGPPGTGKTSAAKIIAKRLDRPFALFNATTFKIEELRSYLKEYKNALLKPLLFIDEVHRLSKNQQEVLLPLMENHEAIIIGASTENPYFAMTGAIRSRSMLFEFKPLGKKELEILLERVCENHSILLDNSARDYLLRSSEGDARAMLNLLDCAYSLGESPLSLETLKSFRPVSLHEGSSEGDTHYNLASAMIKSIRGSDENAAIYYLARLIEGGENPEFIARRLVILASEDIGNANPQALNLATSTLLSVAKIGYPEARIILAQCIIYLSASPKSNSAYKAINEALEFVRSKERLEIPPHIKSFHEGYRYPHDFGGWVEQRYLERPLSFVKWIPVGFEKTLKEWLEKIRSIGG</sequence>
<dbReference type="SUPFAM" id="SSF48019">
    <property type="entry name" value="post-AAA+ oligomerization domain-like"/>
    <property type="match status" value="1"/>
</dbReference>
<name>Q7MRK7_WOLSU</name>
<dbReference type="CDD" id="cd00009">
    <property type="entry name" value="AAA"/>
    <property type="match status" value="1"/>
</dbReference>
<evidence type="ECO:0000256" key="5">
    <source>
        <dbReference type="ARBA" id="ARBA00022840"/>
    </source>
</evidence>
<gene>
    <name evidence="7" type="ordered locus">WS1256</name>
</gene>
<evidence type="ECO:0000256" key="1">
    <source>
        <dbReference type="ARBA" id="ARBA00002393"/>
    </source>
</evidence>
<dbReference type="SMART" id="SM00382">
    <property type="entry name" value="AAA"/>
    <property type="match status" value="1"/>
</dbReference>
<dbReference type="Gene3D" id="1.10.3710.10">
    <property type="entry name" value="DNA polymerase III clamp loader subunits, C-terminal domain"/>
    <property type="match status" value="1"/>
</dbReference>
<dbReference type="EMBL" id="BX571660">
    <property type="protein sequence ID" value="CAE10335.1"/>
    <property type="molecule type" value="Genomic_DNA"/>
</dbReference>
<keyword evidence="8" id="KW-1185">Reference proteome</keyword>
<dbReference type="GO" id="GO:0000731">
    <property type="term" value="P:DNA synthesis involved in DNA repair"/>
    <property type="evidence" value="ECO:0007669"/>
    <property type="project" value="TreeGrafter"/>
</dbReference>
<dbReference type="STRING" id="273121.WS1256"/>
<dbReference type="GO" id="GO:0016887">
    <property type="term" value="F:ATP hydrolysis activity"/>
    <property type="evidence" value="ECO:0007669"/>
    <property type="project" value="InterPro"/>
</dbReference>
<dbReference type="Proteomes" id="UP000000422">
    <property type="component" value="Chromosome"/>
</dbReference>
<comment type="similarity">
    <text evidence="2">Belongs to the AAA ATPase family. RarA/MGS1/WRNIP1 subfamily.</text>
</comment>
<dbReference type="FunFam" id="1.20.272.10:FF:000001">
    <property type="entry name" value="Putative AAA family ATPase"/>
    <property type="match status" value="1"/>
</dbReference>
<dbReference type="Pfam" id="PF16193">
    <property type="entry name" value="AAA_assoc_2"/>
    <property type="match status" value="1"/>
</dbReference>
<feature type="domain" description="AAA+ ATPase" evidence="6">
    <location>
        <begin position="6"/>
        <end position="119"/>
    </location>
</feature>
<keyword evidence="5" id="KW-0067">ATP-binding</keyword>
<dbReference type="eggNOG" id="COG2256">
    <property type="taxonomic scope" value="Bacteria"/>
</dbReference>
<dbReference type="GO" id="GO:0008047">
    <property type="term" value="F:enzyme activator activity"/>
    <property type="evidence" value="ECO:0007669"/>
    <property type="project" value="TreeGrafter"/>
</dbReference>
<reference evidence="7 8" key="1">
    <citation type="journal article" date="2003" name="Proc. Natl. Acad. Sci. U.S.A.">
        <title>Complete genome sequence and analysis of Wolinella succinogenes.</title>
        <authorList>
            <person name="Baar C."/>
            <person name="Eppinger M."/>
            <person name="Raddatz G."/>
            <person name="Simon JM."/>
            <person name="Lanz C."/>
            <person name="Klimmek O."/>
            <person name="Nandakumar R."/>
            <person name="Gross R."/>
            <person name="Rosinus A."/>
            <person name="Keller H."/>
            <person name="Jagtap P."/>
            <person name="Linke B."/>
            <person name="Meyer F."/>
            <person name="Lederer H."/>
            <person name="Schuster S.C."/>
        </authorList>
    </citation>
    <scope>NUCLEOTIDE SEQUENCE [LARGE SCALE GENOMIC DNA]</scope>
    <source>
        <strain evidence="8">ATCC 29543 / DSM 1740 / CCUG 13145 / JCM 31913 / LMG 7466 / NCTC 11488 / FDC 602W</strain>
    </source>
</reference>
<dbReference type="GO" id="GO:0005524">
    <property type="term" value="F:ATP binding"/>
    <property type="evidence" value="ECO:0007669"/>
    <property type="project" value="UniProtKB-KW"/>
</dbReference>
<dbReference type="Pfam" id="PF00004">
    <property type="entry name" value="AAA"/>
    <property type="match status" value="1"/>
</dbReference>
<dbReference type="InterPro" id="IPR021886">
    <property type="entry name" value="MgsA_C"/>
</dbReference>
<dbReference type="AlphaFoldDB" id="Q7MRK7"/>
<organism evidence="8">
    <name type="scientific">Wolinella succinogenes (strain ATCC 29543 / DSM 1740 / CCUG 13145 / JCM 31913 / LMG 7466 / NCTC 11488 / FDC 602W)</name>
    <name type="common">Vibrio succinogenes</name>
    <dbReference type="NCBI Taxonomy" id="273121"/>
    <lineage>
        <taxon>Bacteria</taxon>
        <taxon>Pseudomonadati</taxon>
        <taxon>Campylobacterota</taxon>
        <taxon>Epsilonproteobacteria</taxon>
        <taxon>Campylobacterales</taxon>
        <taxon>Helicobacteraceae</taxon>
        <taxon>Wolinella</taxon>
    </lineage>
</organism>
<evidence type="ECO:0000256" key="2">
    <source>
        <dbReference type="ARBA" id="ARBA00008959"/>
    </source>
</evidence>
<evidence type="ECO:0000259" key="6">
    <source>
        <dbReference type="SMART" id="SM00382"/>
    </source>
</evidence>
<keyword evidence="4" id="KW-0547">Nucleotide-binding</keyword>
<dbReference type="Gene3D" id="1.10.8.60">
    <property type="match status" value="1"/>
</dbReference>
<dbReference type="InterPro" id="IPR027417">
    <property type="entry name" value="P-loop_NTPase"/>
</dbReference>
<dbReference type="Pfam" id="PF12002">
    <property type="entry name" value="MgsA_C"/>
    <property type="match status" value="1"/>
</dbReference>
<dbReference type="GO" id="GO:0017116">
    <property type="term" value="F:single-stranded DNA helicase activity"/>
    <property type="evidence" value="ECO:0007669"/>
    <property type="project" value="TreeGrafter"/>
</dbReference>
<dbReference type="GO" id="GO:0003677">
    <property type="term" value="F:DNA binding"/>
    <property type="evidence" value="ECO:0007669"/>
    <property type="project" value="InterPro"/>
</dbReference>